<dbReference type="GO" id="GO:0006012">
    <property type="term" value="P:galactose metabolic process"/>
    <property type="evidence" value="ECO:0007669"/>
    <property type="project" value="UniProtKB-KW"/>
</dbReference>
<name>A0A9D9GV01_9FIRM</name>
<comment type="catalytic activity">
    <reaction evidence="1 10">
        <text>UDP-alpha-D-glucose = UDP-alpha-D-galactose</text>
        <dbReference type="Rhea" id="RHEA:22168"/>
        <dbReference type="ChEBI" id="CHEBI:58885"/>
        <dbReference type="ChEBI" id="CHEBI:66914"/>
        <dbReference type="EC" id="5.1.3.2"/>
    </reaction>
</comment>
<dbReference type="NCBIfam" id="TIGR01179">
    <property type="entry name" value="galE"/>
    <property type="match status" value="1"/>
</dbReference>
<comment type="pathway">
    <text evidence="3 10">Carbohydrate metabolism; galactose metabolism.</text>
</comment>
<gene>
    <name evidence="12" type="primary">galE</name>
    <name evidence="12" type="ORF">IAC61_02100</name>
</gene>
<evidence type="ECO:0000256" key="6">
    <source>
        <dbReference type="ARBA" id="ARBA00018569"/>
    </source>
</evidence>
<comment type="subunit">
    <text evidence="10">Homodimer.</text>
</comment>
<dbReference type="Pfam" id="PF01370">
    <property type="entry name" value="Epimerase"/>
    <property type="match status" value="1"/>
</dbReference>
<organism evidence="12 13">
    <name type="scientific">Candidatus Alloenteromonas pullistercoris</name>
    <dbReference type="NCBI Taxonomy" id="2840785"/>
    <lineage>
        <taxon>Bacteria</taxon>
        <taxon>Bacillati</taxon>
        <taxon>Bacillota</taxon>
        <taxon>Bacillota incertae sedis</taxon>
        <taxon>Candidatus Alloenteromonas</taxon>
    </lineage>
</organism>
<dbReference type="PANTHER" id="PTHR43725:SF47">
    <property type="entry name" value="UDP-GLUCOSE 4-EPIMERASE"/>
    <property type="match status" value="1"/>
</dbReference>
<comment type="cofactor">
    <cofactor evidence="2 10">
        <name>NAD(+)</name>
        <dbReference type="ChEBI" id="CHEBI:57540"/>
    </cofactor>
</comment>
<evidence type="ECO:0000256" key="3">
    <source>
        <dbReference type="ARBA" id="ARBA00004947"/>
    </source>
</evidence>
<dbReference type="InterPro" id="IPR001509">
    <property type="entry name" value="Epimerase_deHydtase"/>
</dbReference>
<evidence type="ECO:0000313" key="13">
    <source>
        <dbReference type="Proteomes" id="UP000823634"/>
    </source>
</evidence>
<evidence type="ECO:0000256" key="8">
    <source>
        <dbReference type="ARBA" id="ARBA00023144"/>
    </source>
</evidence>
<keyword evidence="7 10" id="KW-0520">NAD</keyword>
<evidence type="ECO:0000259" key="11">
    <source>
        <dbReference type="Pfam" id="PF01370"/>
    </source>
</evidence>
<dbReference type="Proteomes" id="UP000823634">
    <property type="component" value="Unassembled WGS sequence"/>
</dbReference>
<reference evidence="12" key="2">
    <citation type="journal article" date="2021" name="PeerJ">
        <title>Extensive microbial diversity within the chicken gut microbiome revealed by metagenomics and culture.</title>
        <authorList>
            <person name="Gilroy R."/>
            <person name="Ravi A."/>
            <person name="Getino M."/>
            <person name="Pursley I."/>
            <person name="Horton D.L."/>
            <person name="Alikhan N.F."/>
            <person name="Baker D."/>
            <person name="Gharbi K."/>
            <person name="Hall N."/>
            <person name="Watson M."/>
            <person name="Adriaenssens E.M."/>
            <person name="Foster-Nyarko E."/>
            <person name="Jarju S."/>
            <person name="Secka A."/>
            <person name="Antonio M."/>
            <person name="Oren A."/>
            <person name="Chaudhuri R.R."/>
            <person name="La Ragione R."/>
            <person name="Hildebrand F."/>
            <person name="Pallen M.J."/>
        </authorList>
    </citation>
    <scope>NUCLEOTIDE SEQUENCE</scope>
    <source>
        <strain evidence="12">17113</strain>
    </source>
</reference>
<dbReference type="SUPFAM" id="SSF51735">
    <property type="entry name" value="NAD(P)-binding Rossmann-fold domains"/>
    <property type="match status" value="1"/>
</dbReference>
<dbReference type="GO" id="GO:0005829">
    <property type="term" value="C:cytosol"/>
    <property type="evidence" value="ECO:0007669"/>
    <property type="project" value="TreeGrafter"/>
</dbReference>
<keyword evidence="10" id="KW-0119">Carbohydrate metabolism</keyword>
<evidence type="ECO:0000256" key="1">
    <source>
        <dbReference type="ARBA" id="ARBA00000083"/>
    </source>
</evidence>
<dbReference type="InterPro" id="IPR005886">
    <property type="entry name" value="UDP_G4E"/>
</dbReference>
<accession>A0A9D9GV01</accession>
<keyword evidence="8" id="KW-0299">Galactose metabolism</keyword>
<dbReference type="EC" id="5.1.3.2" evidence="5 10"/>
<dbReference type="AlphaFoldDB" id="A0A9D9GV01"/>
<evidence type="ECO:0000256" key="5">
    <source>
        <dbReference type="ARBA" id="ARBA00013189"/>
    </source>
</evidence>
<dbReference type="Gene3D" id="3.40.50.720">
    <property type="entry name" value="NAD(P)-binding Rossmann-like Domain"/>
    <property type="match status" value="1"/>
</dbReference>
<dbReference type="CDD" id="cd05247">
    <property type="entry name" value="UDP_G4E_1_SDR_e"/>
    <property type="match status" value="1"/>
</dbReference>
<evidence type="ECO:0000256" key="10">
    <source>
        <dbReference type="RuleBase" id="RU366046"/>
    </source>
</evidence>
<keyword evidence="9 10" id="KW-0413">Isomerase</keyword>
<comment type="caution">
    <text evidence="12">The sequence shown here is derived from an EMBL/GenBank/DDBJ whole genome shotgun (WGS) entry which is preliminary data.</text>
</comment>
<evidence type="ECO:0000256" key="2">
    <source>
        <dbReference type="ARBA" id="ARBA00001911"/>
    </source>
</evidence>
<dbReference type="EMBL" id="JADINA010000016">
    <property type="protein sequence ID" value="MBO8426096.1"/>
    <property type="molecule type" value="Genomic_DNA"/>
</dbReference>
<evidence type="ECO:0000256" key="9">
    <source>
        <dbReference type="ARBA" id="ARBA00023235"/>
    </source>
</evidence>
<evidence type="ECO:0000256" key="7">
    <source>
        <dbReference type="ARBA" id="ARBA00023027"/>
    </source>
</evidence>
<evidence type="ECO:0000256" key="4">
    <source>
        <dbReference type="ARBA" id="ARBA00007637"/>
    </source>
</evidence>
<reference evidence="12" key="1">
    <citation type="submission" date="2020-10" db="EMBL/GenBank/DDBJ databases">
        <authorList>
            <person name="Gilroy R."/>
        </authorList>
    </citation>
    <scope>NUCLEOTIDE SEQUENCE</scope>
    <source>
        <strain evidence="12">17113</strain>
    </source>
</reference>
<dbReference type="InterPro" id="IPR036291">
    <property type="entry name" value="NAD(P)-bd_dom_sf"/>
</dbReference>
<proteinExistence type="inferred from homology"/>
<feature type="domain" description="NAD-dependent epimerase/dehydratase" evidence="11">
    <location>
        <begin position="3"/>
        <end position="262"/>
    </location>
</feature>
<comment type="similarity">
    <text evidence="4 10">Belongs to the NAD(P)-dependent epimerase/dehydratase family.</text>
</comment>
<protein>
    <recommendedName>
        <fullName evidence="6 10">UDP-glucose 4-epimerase</fullName>
        <ecNumber evidence="5 10">5.1.3.2</ecNumber>
    </recommendedName>
</protein>
<dbReference type="NCBIfam" id="NF007956">
    <property type="entry name" value="PRK10675.1"/>
    <property type="match status" value="1"/>
</dbReference>
<dbReference type="Gene3D" id="3.90.25.10">
    <property type="entry name" value="UDP-galactose 4-epimerase, domain 1"/>
    <property type="match status" value="1"/>
</dbReference>
<sequence length="336" mass="36933">MRVLVTGGTGFIGSETVIELLQNGHEAVIVDNLSNSKKEVIDRIGEITGKRPSFYQVDCCDYSAFKKVFEENRFDAVIHFAGLKAVGESVSKPIEYYSNNLISTCNLLRLMKEYRVKNLVFSSSATVYGTPKRVPLYETDPVESATNPYGETKVMIERIIEDACKADSSFNAALLRYFNPIGAHPSGLLGEDPNGIPNNLLPFVSQVAIGKLPCLKVFGNDYPTVDGTGVRDYIHVLDLAKGHVLTLNKLRENPGLVVYNLGTGKGTSVLELVRAFEEANGVKIPYVIAPRRPGDVAENYANCDKAKRELGFEAKLSVKDACLDAYNFQRKNPNGI</sequence>
<dbReference type="GO" id="GO:0003978">
    <property type="term" value="F:UDP-glucose 4-epimerase activity"/>
    <property type="evidence" value="ECO:0007669"/>
    <property type="project" value="UniProtKB-UniRule"/>
</dbReference>
<evidence type="ECO:0000313" key="12">
    <source>
        <dbReference type="EMBL" id="MBO8426096.1"/>
    </source>
</evidence>
<dbReference type="PANTHER" id="PTHR43725">
    <property type="entry name" value="UDP-GLUCOSE 4-EPIMERASE"/>
    <property type="match status" value="1"/>
</dbReference>
<dbReference type="PRINTS" id="PR01713">
    <property type="entry name" value="NUCEPIMERASE"/>
</dbReference>